<name>A0A2P2QKK9_RHIMU</name>
<dbReference type="EMBL" id="GGEC01087042">
    <property type="protein sequence ID" value="MBX67526.1"/>
    <property type="molecule type" value="Transcribed_RNA"/>
</dbReference>
<protein>
    <submittedName>
        <fullName evidence="1">Uncharacterized protein</fullName>
    </submittedName>
</protein>
<sequence length="25" mass="3123">MWEIYKAQIQMVKHTRDKQIKNGIY</sequence>
<proteinExistence type="predicted"/>
<dbReference type="AlphaFoldDB" id="A0A2P2QKK9"/>
<evidence type="ECO:0000313" key="1">
    <source>
        <dbReference type="EMBL" id="MBX67526.1"/>
    </source>
</evidence>
<organism evidence="1">
    <name type="scientific">Rhizophora mucronata</name>
    <name type="common">Asiatic mangrove</name>
    <dbReference type="NCBI Taxonomy" id="61149"/>
    <lineage>
        <taxon>Eukaryota</taxon>
        <taxon>Viridiplantae</taxon>
        <taxon>Streptophyta</taxon>
        <taxon>Embryophyta</taxon>
        <taxon>Tracheophyta</taxon>
        <taxon>Spermatophyta</taxon>
        <taxon>Magnoliopsida</taxon>
        <taxon>eudicotyledons</taxon>
        <taxon>Gunneridae</taxon>
        <taxon>Pentapetalae</taxon>
        <taxon>rosids</taxon>
        <taxon>fabids</taxon>
        <taxon>Malpighiales</taxon>
        <taxon>Rhizophoraceae</taxon>
        <taxon>Rhizophora</taxon>
    </lineage>
</organism>
<accession>A0A2P2QKK9</accession>
<reference evidence="1" key="1">
    <citation type="submission" date="2018-02" db="EMBL/GenBank/DDBJ databases">
        <title>Rhizophora mucronata_Transcriptome.</title>
        <authorList>
            <person name="Meera S.P."/>
            <person name="Sreeshan A."/>
            <person name="Augustine A."/>
        </authorList>
    </citation>
    <scope>NUCLEOTIDE SEQUENCE</scope>
    <source>
        <tissue evidence="1">Leaf</tissue>
    </source>
</reference>